<gene>
    <name evidence="2" type="ORF">SLUN_14755</name>
</gene>
<reference evidence="2 3" key="1">
    <citation type="submission" date="2018-01" db="EMBL/GenBank/DDBJ databases">
        <title>Complete genome sequence of Streptomyces lunaelactis MM109T, a Ferroverdin A producer isolated from cave moonmilk deposits.</title>
        <authorList>
            <person name="Naome A."/>
            <person name="Martinet L."/>
            <person name="Maciejewska M."/>
            <person name="Anderssen S."/>
            <person name="Adam D."/>
            <person name="Tenconi E."/>
            <person name="Deflandre B."/>
            <person name="Arguelles-Arias A."/>
            <person name="Calusinska M."/>
            <person name="Copieters W."/>
            <person name="Karim L."/>
            <person name="Hanikenne M."/>
            <person name="Baurain D."/>
            <person name="van Wezel G."/>
            <person name="Smargiasso N."/>
            <person name="de Pauw E."/>
            <person name="Delfosse P."/>
            <person name="Rigali S."/>
        </authorList>
    </citation>
    <scope>NUCLEOTIDE SEQUENCE [LARGE SCALE GENOMIC DNA]</scope>
    <source>
        <strain evidence="2 3">MM109</strain>
    </source>
</reference>
<dbReference type="Proteomes" id="UP000244201">
    <property type="component" value="Chromosome"/>
</dbReference>
<proteinExistence type="predicted"/>
<accession>A0A2R4TEB7</accession>
<protein>
    <submittedName>
        <fullName evidence="2">Uncharacterized protein</fullName>
    </submittedName>
</protein>
<evidence type="ECO:0000313" key="2">
    <source>
        <dbReference type="EMBL" id="AVZ77459.1"/>
    </source>
</evidence>
<dbReference type="AlphaFoldDB" id="A0A2R4TEB7"/>
<name>A0A2R4TEB7_9ACTN</name>
<dbReference type="OrthoDB" id="4249885at2"/>
<feature type="region of interest" description="Disordered" evidence="1">
    <location>
        <begin position="12"/>
        <end position="62"/>
    </location>
</feature>
<sequence length="160" mass="17069">MFLAAFLVSCSASPEAGSDRKPAASEQPAKVADAADGAEPAAAEPAAAEPEAQEPLPTPVEKVRDAFATLQATLGDTCTPGNCDYFLGRVNDELTGLDEAMKADPKGPGHFKQPLAWMSALQETLGDDTSTANLEKHRSELIGVRDKINTWMQDHPDDYR</sequence>
<feature type="compositionally biased region" description="Low complexity" evidence="1">
    <location>
        <begin position="28"/>
        <end position="55"/>
    </location>
</feature>
<evidence type="ECO:0000313" key="3">
    <source>
        <dbReference type="Proteomes" id="UP000244201"/>
    </source>
</evidence>
<keyword evidence="3" id="KW-1185">Reference proteome</keyword>
<organism evidence="2 3">
    <name type="scientific">Streptomyces lunaelactis</name>
    <dbReference type="NCBI Taxonomy" id="1535768"/>
    <lineage>
        <taxon>Bacteria</taxon>
        <taxon>Bacillati</taxon>
        <taxon>Actinomycetota</taxon>
        <taxon>Actinomycetes</taxon>
        <taxon>Kitasatosporales</taxon>
        <taxon>Streptomycetaceae</taxon>
        <taxon>Streptomyces</taxon>
    </lineage>
</organism>
<dbReference type="KEGG" id="slk:SLUN_14755"/>
<dbReference type="EMBL" id="CP026304">
    <property type="protein sequence ID" value="AVZ77459.1"/>
    <property type="molecule type" value="Genomic_DNA"/>
</dbReference>
<evidence type="ECO:0000256" key="1">
    <source>
        <dbReference type="SAM" id="MobiDB-lite"/>
    </source>
</evidence>